<dbReference type="Pfam" id="PF06638">
    <property type="entry name" value="Strabismus"/>
    <property type="match status" value="1"/>
</dbReference>
<reference evidence="10" key="1">
    <citation type="submission" date="2016-11" db="UniProtKB">
        <authorList>
            <consortium name="WormBaseParasite"/>
        </authorList>
    </citation>
    <scope>IDENTIFICATION</scope>
</reference>
<evidence type="ECO:0000256" key="3">
    <source>
        <dbReference type="ARBA" id="ARBA00022692"/>
    </source>
</evidence>
<evidence type="ECO:0000256" key="7">
    <source>
        <dbReference type="SAM" id="MobiDB-lite"/>
    </source>
</evidence>
<evidence type="ECO:0000256" key="8">
    <source>
        <dbReference type="SAM" id="Phobius"/>
    </source>
</evidence>
<accession>A0A1I7SSV8</accession>
<feature type="transmembrane region" description="Helical" evidence="8">
    <location>
        <begin position="175"/>
        <end position="197"/>
    </location>
</feature>
<evidence type="ECO:0000256" key="5">
    <source>
        <dbReference type="ARBA" id="ARBA00023136"/>
    </source>
</evidence>
<dbReference type="WBParaSite" id="BXY_1612600.1">
    <property type="protein sequence ID" value="BXY_1612600.1"/>
    <property type="gene ID" value="BXY_1612600"/>
</dbReference>
<evidence type="ECO:0000313" key="9">
    <source>
        <dbReference type="Proteomes" id="UP000095284"/>
    </source>
</evidence>
<dbReference type="Proteomes" id="UP000095284">
    <property type="component" value="Unplaced"/>
</dbReference>
<evidence type="ECO:0000256" key="6">
    <source>
        <dbReference type="ARBA" id="ARBA00025718"/>
    </source>
</evidence>
<feature type="transmembrane region" description="Helical" evidence="8">
    <location>
        <begin position="145"/>
        <end position="163"/>
    </location>
</feature>
<proteinExistence type="inferred from homology"/>
<feature type="transmembrane region" description="Helical" evidence="8">
    <location>
        <begin position="97"/>
        <end position="125"/>
    </location>
</feature>
<comment type="subcellular location">
    <subcellularLocation>
        <location evidence="1">Cell membrane</location>
        <topology evidence="1">Multi-pass membrane protein</topology>
    </subcellularLocation>
</comment>
<dbReference type="InterPro" id="IPR009539">
    <property type="entry name" value="VANGL"/>
</dbReference>
<dbReference type="GO" id="GO:0005886">
    <property type="term" value="C:plasma membrane"/>
    <property type="evidence" value="ECO:0007669"/>
    <property type="project" value="UniProtKB-SubCell"/>
</dbReference>
<feature type="compositionally biased region" description="Basic and acidic residues" evidence="7">
    <location>
        <begin position="1"/>
        <end position="10"/>
    </location>
</feature>
<evidence type="ECO:0000256" key="1">
    <source>
        <dbReference type="ARBA" id="ARBA00004651"/>
    </source>
</evidence>
<sequence length="506" mass="58156">MATFRMSDRSYRHRPGGSSRGPRSVIGGGYAVDQAYLLPNYHFSALKNEGVKLNMPDDWGENTTIITSEQSFATGLPDKIHTPPEPAKQPEKSCVSLFSSCLMFVFTVWMVFSALAMVVIPVLLIQADLYETKDIQCNLDCTTNIFVIFIFTLILTYAVWATMKSTNAVLPRVRFRRISFIFFLVFILCSFWLFYIVQALLRSTIDYLVIQKLAITLLFVLIILQILWITHDRLRRSTMFRVTITRDPDGEVHVVQLGQTSIQEIAVEILRFYETNFSNFNLQTYRSRTGAAQKNITMPTAGFKLYDIDGNASQGVDEEAMKKMVEVAAKQSAALSSDYCMEEGDRERKMRRKKYRLLLSTEEAFAQINSMNQKFVSDEMSRLDPIKSAKMVSGAIGKHLHRYLKHTHQQAEFPPTMVQHDLETCFRNQLSARTFLSRFFSPQRSQAAIPESRWTILSERIVTQQIQDGTEFVLRCRDDNSGNIQLYCTVNKFPFFNFTESHFPRS</sequence>
<keyword evidence="2" id="KW-1003">Cell membrane</keyword>
<dbReference type="PANTHER" id="PTHR20886">
    <property type="entry name" value="VANG-LIKE PROTEIN"/>
    <property type="match status" value="1"/>
</dbReference>
<keyword evidence="5 8" id="KW-0472">Membrane</keyword>
<evidence type="ECO:0000313" key="10">
    <source>
        <dbReference type="WBParaSite" id="BXY_1612600.1"/>
    </source>
</evidence>
<comment type="similarity">
    <text evidence="6">Belongs to the Vang family.</text>
</comment>
<evidence type="ECO:0000256" key="4">
    <source>
        <dbReference type="ARBA" id="ARBA00022989"/>
    </source>
</evidence>
<dbReference type="AlphaFoldDB" id="A0A1I7SSV8"/>
<organism evidence="9 10">
    <name type="scientific">Bursaphelenchus xylophilus</name>
    <name type="common">Pinewood nematode worm</name>
    <name type="synonym">Aphelenchoides xylophilus</name>
    <dbReference type="NCBI Taxonomy" id="6326"/>
    <lineage>
        <taxon>Eukaryota</taxon>
        <taxon>Metazoa</taxon>
        <taxon>Ecdysozoa</taxon>
        <taxon>Nematoda</taxon>
        <taxon>Chromadorea</taxon>
        <taxon>Rhabditida</taxon>
        <taxon>Tylenchina</taxon>
        <taxon>Tylenchomorpha</taxon>
        <taxon>Aphelenchoidea</taxon>
        <taxon>Aphelenchoididae</taxon>
        <taxon>Bursaphelenchus</taxon>
    </lineage>
</organism>
<name>A0A1I7SSV8_BURXY</name>
<keyword evidence="3 8" id="KW-0812">Transmembrane</keyword>
<feature type="transmembrane region" description="Helical" evidence="8">
    <location>
        <begin position="209"/>
        <end position="229"/>
    </location>
</feature>
<evidence type="ECO:0000256" key="2">
    <source>
        <dbReference type="ARBA" id="ARBA00022475"/>
    </source>
</evidence>
<dbReference type="eggNOG" id="KOG3814">
    <property type="taxonomic scope" value="Eukaryota"/>
</dbReference>
<feature type="compositionally biased region" description="Low complexity" evidence="7">
    <location>
        <begin position="16"/>
        <end position="25"/>
    </location>
</feature>
<protein>
    <submittedName>
        <fullName evidence="10">Vang-like protein</fullName>
    </submittedName>
</protein>
<keyword evidence="4 8" id="KW-1133">Transmembrane helix</keyword>
<feature type="region of interest" description="Disordered" evidence="7">
    <location>
        <begin position="1"/>
        <end position="25"/>
    </location>
</feature>